<dbReference type="GO" id="GO:0005829">
    <property type="term" value="C:cytosol"/>
    <property type="evidence" value="ECO:0007669"/>
    <property type="project" value="TreeGrafter"/>
</dbReference>
<feature type="domain" description="Response regulatory" evidence="4">
    <location>
        <begin position="2"/>
        <end position="116"/>
    </location>
</feature>
<dbReference type="Proteomes" id="UP000281118">
    <property type="component" value="Unassembled WGS sequence"/>
</dbReference>
<feature type="domain" description="OmpR/PhoB-type" evidence="5">
    <location>
        <begin position="124"/>
        <end position="222"/>
    </location>
</feature>
<dbReference type="GO" id="GO:0032993">
    <property type="term" value="C:protein-DNA complex"/>
    <property type="evidence" value="ECO:0007669"/>
    <property type="project" value="TreeGrafter"/>
</dbReference>
<keyword evidence="2" id="KW-0597">Phosphoprotein</keyword>
<dbReference type="SUPFAM" id="SSF52172">
    <property type="entry name" value="CheY-like"/>
    <property type="match status" value="1"/>
</dbReference>
<organism evidence="6 7">
    <name type="scientific">Variovorax guangxiensis</name>
    <dbReference type="NCBI Taxonomy" id="1775474"/>
    <lineage>
        <taxon>Bacteria</taxon>
        <taxon>Pseudomonadati</taxon>
        <taxon>Pseudomonadota</taxon>
        <taxon>Betaproteobacteria</taxon>
        <taxon>Burkholderiales</taxon>
        <taxon>Comamonadaceae</taxon>
        <taxon>Variovorax</taxon>
    </lineage>
</organism>
<dbReference type="SMART" id="SM00448">
    <property type="entry name" value="REC"/>
    <property type="match status" value="1"/>
</dbReference>
<feature type="modified residue" description="4-aspartylphosphate" evidence="2">
    <location>
        <position position="51"/>
    </location>
</feature>
<dbReference type="PANTHER" id="PTHR48111:SF36">
    <property type="entry name" value="TRANSCRIPTIONAL REGULATORY PROTEIN CUTR"/>
    <property type="match status" value="1"/>
</dbReference>
<dbReference type="InterPro" id="IPR001789">
    <property type="entry name" value="Sig_transdc_resp-reg_receiver"/>
</dbReference>
<dbReference type="Pfam" id="PF00486">
    <property type="entry name" value="Trans_reg_C"/>
    <property type="match status" value="1"/>
</dbReference>
<proteinExistence type="predicted"/>
<comment type="caution">
    <text evidence="6">The sequence shown here is derived from an EMBL/GenBank/DDBJ whole genome shotgun (WGS) entry which is preliminary data.</text>
</comment>
<sequence length="231" mass="25162">MRILLVEDEVDLAQALASALRQNQAVVDVAGSLREAEDAALSAQHDVIVLDRGLPDGDGLSLVAFLRQNDIPAAVLVLTAMTDVAERVLSLDGGADDYLAKPFSMDELMARVRALARRPAVRANLVMTLGQLRFDHHTRQAHVGEECLTLPRRELLVLEALLEHRGRTVLREAMQDRVYGHADDIQSNALDTHVSRLRSKLDKAGAQVEIHAIRGVGYLICAARPGGMTVA</sequence>
<protein>
    <submittedName>
        <fullName evidence="6">Response regulator</fullName>
    </submittedName>
</protein>
<name>A0A433MNW8_9BURK</name>
<dbReference type="AlphaFoldDB" id="A0A433MNW8"/>
<dbReference type="InterPro" id="IPR001867">
    <property type="entry name" value="OmpR/PhoB-type_DNA-bd"/>
</dbReference>
<evidence type="ECO:0000256" key="3">
    <source>
        <dbReference type="PROSITE-ProRule" id="PRU01091"/>
    </source>
</evidence>
<dbReference type="Gene3D" id="1.10.10.10">
    <property type="entry name" value="Winged helix-like DNA-binding domain superfamily/Winged helix DNA-binding domain"/>
    <property type="match status" value="1"/>
</dbReference>
<dbReference type="SMART" id="SM00862">
    <property type="entry name" value="Trans_reg_C"/>
    <property type="match status" value="1"/>
</dbReference>
<evidence type="ECO:0000259" key="5">
    <source>
        <dbReference type="PROSITE" id="PS51755"/>
    </source>
</evidence>
<dbReference type="GO" id="GO:0000976">
    <property type="term" value="F:transcription cis-regulatory region binding"/>
    <property type="evidence" value="ECO:0007669"/>
    <property type="project" value="TreeGrafter"/>
</dbReference>
<dbReference type="PROSITE" id="PS50110">
    <property type="entry name" value="RESPONSE_REGULATORY"/>
    <property type="match status" value="1"/>
</dbReference>
<dbReference type="CDD" id="cd00383">
    <property type="entry name" value="trans_reg_C"/>
    <property type="match status" value="1"/>
</dbReference>
<reference evidence="6 7" key="1">
    <citation type="submission" date="2018-12" db="EMBL/GenBank/DDBJ databases">
        <title>The genome sequences of Variovorax guangxiensis DSM 27352.</title>
        <authorList>
            <person name="Gao J."/>
            <person name="Sun J."/>
        </authorList>
    </citation>
    <scope>NUCLEOTIDE SEQUENCE [LARGE SCALE GENOMIC DNA]</scope>
    <source>
        <strain evidence="6 7">DSM 27352</strain>
    </source>
</reference>
<dbReference type="OrthoDB" id="9802426at2"/>
<dbReference type="InterPro" id="IPR011006">
    <property type="entry name" value="CheY-like_superfamily"/>
</dbReference>
<dbReference type="Pfam" id="PF00072">
    <property type="entry name" value="Response_reg"/>
    <property type="match status" value="1"/>
</dbReference>
<dbReference type="PANTHER" id="PTHR48111">
    <property type="entry name" value="REGULATOR OF RPOS"/>
    <property type="match status" value="1"/>
</dbReference>
<dbReference type="GO" id="GO:0000156">
    <property type="term" value="F:phosphorelay response regulator activity"/>
    <property type="evidence" value="ECO:0007669"/>
    <property type="project" value="TreeGrafter"/>
</dbReference>
<dbReference type="InterPro" id="IPR039420">
    <property type="entry name" value="WalR-like"/>
</dbReference>
<dbReference type="EMBL" id="RXFT01000008">
    <property type="protein sequence ID" value="RUR69344.1"/>
    <property type="molecule type" value="Genomic_DNA"/>
</dbReference>
<feature type="DNA-binding region" description="OmpR/PhoB-type" evidence="3">
    <location>
        <begin position="124"/>
        <end position="222"/>
    </location>
</feature>
<evidence type="ECO:0000313" key="7">
    <source>
        <dbReference type="Proteomes" id="UP000281118"/>
    </source>
</evidence>
<evidence type="ECO:0000259" key="4">
    <source>
        <dbReference type="PROSITE" id="PS50110"/>
    </source>
</evidence>
<dbReference type="Gene3D" id="6.10.250.690">
    <property type="match status" value="1"/>
</dbReference>
<keyword evidence="1 3" id="KW-0238">DNA-binding</keyword>
<dbReference type="GO" id="GO:0006355">
    <property type="term" value="P:regulation of DNA-templated transcription"/>
    <property type="evidence" value="ECO:0007669"/>
    <property type="project" value="InterPro"/>
</dbReference>
<evidence type="ECO:0000313" key="6">
    <source>
        <dbReference type="EMBL" id="RUR69344.1"/>
    </source>
</evidence>
<dbReference type="InterPro" id="IPR036388">
    <property type="entry name" value="WH-like_DNA-bd_sf"/>
</dbReference>
<dbReference type="RefSeq" id="WP_126023443.1">
    <property type="nucleotide sequence ID" value="NZ_RXFT01000008.1"/>
</dbReference>
<gene>
    <name evidence="6" type="ORF">EJP67_20000</name>
</gene>
<dbReference type="Gene3D" id="3.40.50.2300">
    <property type="match status" value="1"/>
</dbReference>
<evidence type="ECO:0000256" key="1">
    <source>
        <dbReference type="ARBA" id="ARBA00023125"/>
    </source>
</evidence>
<dbReference type="PROSITE" id="PS51755">
    <property type="entry name" value="OMPR_PHOB"/>
    <property type="match status" value="1"/>
</dbReference>
<evidence type="ECO:0000256" key="2">
    <source>
        <dbReference type="PROSITE-ProRule" id="PRU00169"/>
    </source>
</evidence>
<accession>A0A433MNW8</accession>